<dbReference type="Proteomes" id="UP000189670">
    <property type="component" value="Unassembled WGS sequence"/>
</dbReference>
<name>A0A1V1NU64_9BACT</name>
<sequence>MHHTADRKSFFEYEIGSENQVSIKDIVNLIHDLVQSKSKLNFGAIPYRQNEIMHSTSNISKNLKFGLEANGCIKRWFIQDHSL</sequence>
<comment type="caution">
    <text evidence="1">The sequence shown here is derived from an EMBL/GenBank/DDBJ whole genome shotgun (WGS) entry which is preliminary data.</text>
</comment>
<dbReference type="EMBL" id="ATBP01002232">
    <property type="protein sequence ID" value="ETR66101.1"/>
    <property type="molecule type" value="Genomic_DNA"/>
</dbReference>
<accession>A0A1V1NU64</accession>
<dbReference type="AlphaFoldDB" id="A0A1V1NU64"/>
<organism evidence="1 2">
    <name type="scientific">Candidatus Magnetoglobus multicellularis str. Araruama</name>
    <dbReference type="NCBI Taxonomy" id="890399"/>
    <lineage>
        <taxon>Bacteria</taxon>
        <taxon>Pseudomonadati</taxon>
        <taxon>Thermodesulfobacteriota</taxon>
        <taxon>Desulfobacteria</taxon>
        <taxon>Desulfobacterales</taxon>
        <taxon>Desulfobacteraceae</taxon>
        <taxon>Candidatus Magnetoglobus</taxon>
    </lineage>
</organism>
<evidence type="ECO:0000313" key="2">
    <source>
        <dbReference type="Proteomes" id="UP000189670"/>
    </source>
</evidence>
<reference evidence="2" key="1">
    <citation type="submission" date="2012-11" db="EMBL/GenBank/DDBJ databases">
        <authorList>
            <person name="Lucero-Rivera Y.E."/>
            <person name="Tovar-Ramirez D."/>
        </authorList>
    </citation>
    <scope>NUCLEOTIDE SEQUENCE [LARGE SCALE GENOMIC DNA]</scope>
    <source>
        <strain evidence="2">Araruama</strain>
    </source>
</reference>
<dbReference type="Gene3D" id="3.90.25.10">
    <property type="entry name" value="UDP-galactose 4-epimerase, domain 1"/>
    <property type="match status" value="1"/>
</dbReference>
<protein>
    <submittedName>
        <fullName evidence="1">Uncharacterized protein</fullName>
    </submittedName>
</protein>
<gene>
    <name evidence="1" type="ORF">OMM_13253</name>
</gene>
<dbReference type="Gene3D" id="3.40.50.720">
    <property type="entry name" value="NAD(P)-binding Rossmann-like Domain"/>
    <property type="match status" value="1"/>
</dbReference>
<evidence type="ECO:0000313" key="1">
    <source>
        <dbReference type="EMBL" id="ETR66101.1"/>
    </source>
</evidence>
<proteinExistence type="predicted"/>